<keyword evidence="3" id="KW-1185">Reference proteome</keyword>
<name>A0AA37URF3_9PEZI</name>
<evidence type="ECO:0000256" key="1">
    <source>
        <dbReference type="SAM" id="MobiDB-lite"/>
    </source>
</evidence>
<evidence type="ECO:0000313" key="3">
    <source>
        <dbReference type="Proteomes" id="UP001055115"/>
    </source>
</evidence>
<accession>A0AA37URF3</accession>
<feature type="compositionally biased region" description="Basic and acidic residues" evidence="1">
    <location>
        <begin position="269"/>
        <end position="293"/>
    </location>
</feature>
<dbReference type="RefSeq" id="XP_049132977.1">
    <property type="nucleotide sequence ID" value="XM_049277020.1"/>
</dbReference>
<gene>
    <name evidence="2" type="ORF">ColSpa_10808</name>
</gene>
<sequence length="376" mass="43650">MSLVCTASISSLKYWDPGNLLQIIGKGRHAEIRCVGRAVSQGDARCRWTIDRERQTKIEAKLEQIATRNPADITTEELRDLAELCLCRDWHLYQKEDTVHHWKEVVLHAAENSRNAMAEGLRNQKDEIAKLQEVLKAKEEDLQWSWKQYRSLEKRFDDTRLAQSKNLESQEIELLEIRQHLQSATDNAQSLKTAILDHHLKLKQITTALAEEKDRQIKTLEDEKEELKAKQYLAWTEADITRKDLAREATKTQKLVLENDALREKLRNYQSREEAQAPRELHPEDEKMSEKSTQEAQVTAEVLKLQNMKTKPLADLSNTKVTTLEADVSACWLHRIRSHMRGILLASVETVLGYNVWFVRLIESIVTERWSLIKRG</sequence>
<dbReference type="EMBL" id="BQXU01000039">
    <property type="protein sequence ID" value="GKT50627.1"/>
    <property type="molecule type" value="Genomic_DNA"/>
</dbReference>
<dbReference type="Proteomes" id="UP001055115">
    <property type="component" value="Unassembled WGS sequence"/>
</dbReference>
<feature type="region of interest" description="Disordered" evidence="1">
    <location>
        <begin position="269"/>
        <end position="294"/>
    </location>
</feature>
<dbReference type="AlphaFoldDB" id="A0AA37URF3"/>
<proteinExistence type="predicted"/>
<comment type="caution">
    <text evidence="2">The sequence shown here is derived from an EMBL/GenBank/DDBJ whole genome shotgun (WGS) entry which is preliminary data.</text>
</comment>
<protein>
    <submittedName>
        <fullName evidence="2">Uncharacterized protein</fullName>
    </submittedName>
</protein>
<reference evidence="2 3" key="1">
    <citation type="submission" date="2022-03" db="EMBL/GenBank/DDBJ databases">
        <title>Genome data of Colletotrichum spp.</title>
        <authorList>
            <person name="Utami Y.D."/>
            <person name="Hiruma K."/>
        </authorList>
    </citation>
    <scope>NUCLEOTIDE SEQUENCE [LARGE SCALE GENOMIC DNA]</scope>
    <source>
        <strain evidence="2 3">MAFF 239500</strain>
    </source>
</reference>
<evidence type="ECO:0000313" key="2">
    <source>
        <dbReference type="EMBL" id="GKT50627.1"/>
    </source>
</evidence>
<organism evidence="2 3">
    <name type="scientific">Colletotrichum spaethianum</name>
    <dbReference type="NCBI Taxonomy" id="700344"/>
    <lineage>
        <taxon>Eukaryota</taxon>
        <taxon>Fungi</taxon>
        <taxon>Dikarya</taxon>
        <taxon>Ascomycota</taxon>
        <taxon>Pezizomycotina</taxon>
        <taxon>Sordariomycetes</taxon>
        <taxon>Hypocreomycetidae</taxon>
        <taxon>Glomerellales</taxon>
        <taxon>Glomerellaceae</taxon>
        <taxon>Colletotrichum</taxon>
        <taxon>Colletotrichum spaethianum species complex</taxon>
    </lineage>
</organism>
<dbReference type="GeneID" id="73331610"/>